<dbReference type="Proteomes" id="UP000186228">
    <property type="component" value="Unassembled WGS sequence"/>
</dbReference>
<evidence type="ECO:0000313" key="2">
    <source>
        <dbReference type="Proteomes" id="UP000186228"/>
    </source>
</evidence>
<name>A0A1C3WGQ4_9HYPH</name>
<organism evidence="1 2">
    <name type="scientific">Rhizobium hainanense</name>
    <dbReference type="NCBI Taxonomy" id="52131"/>
    <lineage>
        <taxon>Bacteria</taxon>
        <taxon>Pseudomonadati</taxon>
        <taxon>Pseudomonadota</taxon>
        <taxon>Alphaproteobacteria</taxon>
        <taxon>Hyphomicrobiales</taxon>
        <taxon>Rhizobiaceae</taxon>
        <taxon>Rhizobium/Agrobacterium group</taxon>
        <taxon>Rhizobium</taxon>
    </lineage>
</organism>
<reference evidence="2" key="1">
    <citation type="submission" date="2016-08" db="EMBL/GenBank/DDBJ databases">
        <authorList>
            <person name="Varghese N."/>
            <person name="Submissions Spin"/>
        </authorList>
    </citation>
    <scope>NUCLEOTIDE SEQUENCE [LARGE SCALE GENOMIC DNA]</scope>
    <source>
        <strain evidence="2">CCBAU 57015</strain>
    </source>
</reference>
<dbReference type="AlphaFoldDB" id="A0A1C3WGQ4"/>
<proteinExistence type="predicted"/>
<dbReference type="RefSeq" id="WP_075856868.1">
    <property type="nucleotide sequence ID" value="NZ_FMAC01000018.1"/>
</dbReference>
<dbReference type="OrthoDB" id="8081994at2"/>
<protein>
    <submittedName>
        <fullName evidence="1">Uncharacterized protein</fullName>
    </submittedName>
</protein>
<evidence type="ECO:0000313" key="1">
    <source>
        <dbReference type="EMBL" id="SCB39066.1"/>
    </source>
</evidence>
<dbReference type="EMBL" id="FMAC01000018">
    <property type="protein sequence ID" value="SCB39066.1"/>
    <property type="molecule type" value="Genomic_DNA"/>
</dbReference>
<dbReference type="STRING" id="52131.GA0061100_11857"/>
<accession>A0A1C3WGQ4</accession>
<keyword evidence="2" id="KW-1185">Reference proteome</keyword>
<sequence length="99" mass="10957">MARPTLFYAMDYIAELINENIELLAEVARNSENIDEGEMIHVSDRADGSIIAFTDRGIENLQDFLADVRSQVGGIRQFLVDAQCEPEVIERIMAAGPSG</sequence>
<gene>
    <name evidence="1" type="ORF">GA0061100_11857</name>
</gene>